<proteinExistence type="predicted"/>
<dbReference type="EMBL" id="BK016244">
    <property type="protein sequence ID" value="DAG04650.1"/>
    <property type="molecule type" value="Genomic_DNA"/>
</dbReference>
<name>A0A8S5VD02_9CAUD</name>
<feature type="region of interest" description="Disordered" evidence="1">
    <location>
        <begin position="475"/>
        <end position="505"/>
    </location>
</feature>
<protein>
    <submittedName>
        <fullName evidence="2">Uncharacterized protein</fullName>
    </submittedName>
</protein>
<reference evidence="2" key="1">
    <citation type="journal article" date="2021" name="Proc. Natl. Acad. Sci. U.S.A.">
        <title>A Catalog of Tens of Thousands of Viruses from Human Metagenomes Reveals Hidden Associations with Chronic Diseases.</title>
        <authorList>
            <person name="Tisza M.J."/>
            <person name="Buck C.B."/>
        </authorList>
    </citation>
    <scope>NUCLEOTIDE SEQUENCE</scope>
    <source>
        <strain evidence="2">CtDXu9</strain>
    </source>
</reference>
<evidence type="ECO:0000313" key="2">
    <source>
        <dbReference type="EMBL" id="DAG04650.1"/>
    </source>
</evidence>
<evidence type="ECO:0000256" key="1">
    <source>
        <dbReference type="SAM" id="MobiDB-lite"/>
    </source>
</evidence>
<organism evidence="2">
    <name type="scientific">Siphoviridae sp. ctDXu9</name>
    <dbReference type="NCBI Taxonomy" id="2825387"/>
    <lineage>
        <taxon>Viruses</taxon>
        <taxon>Duplodnaviria</taxon>
        <taxon>Heunggongvirae</taxon>
        <taxon>Uroviricota</taxon>
        <taxon>Caudoviricetes</taxon>
    </lineage>
</organism>
<accession>A0A8S5VD02</accession>
<sequence>MKNNFSKFSSKESNAEISVQMPAVATFGKSDDNKHTEGLCPFNATAYHDHVNLNKSNINENTFKENTQSIPYRPILANIVENSDGNKDFGSHDFTVETDENGEEKITYQERPVGVIKKDYAIEYDKEAGVNRAVIQGYLWEGYCQDAIDIMQRRQQVDCSVELSIRELSFNAKDKVLNLDDYYVSGLTLLNENVGPGMAGSNVQLADFESKNSVYSNFDVNTKMLEMLEKINATLSNFNKKNADGKEDNQVNKFEELLKKYEKTVDDIIFTYEGLSDEELEAAFAKAFNTDPAGDPAPTEPEKFVKSFELSHSDIRYALYNLLNAYEEADNDWYFINSVYDSHFTYENWDGDKIFGQAYKKDGDNVSFDGERYNLHRELLTDSEYSELQNMRSNYAAISDKLASYEKKEADEAKNALFESDDYKGIYKSEEFKDLKENHTEFSVDELKSKLDTILLSYAKSGKLNFAVEDGDMHDDNAGKKTVSKKTFGNPSQTKKKNRYGSLFA</sequence>